<dbReference type="OrthoDB" id="5345625at2759"/>
<evidence type="ECO:0000313" key="10">
    <source>
        <dbReference type="EMBL" id="OCT44199.1"/>
    </source>
</evidence>
<keyword evidence="11" id="KW-1185">Reference proteome</keyword>
<organism evidence="10 11">
    <name type="scientific">Cladophialophora carrionii</name>
    <dbReference type="NCBI Taxonomy" id="86049"/>
    <lineage>
        <taxon>Eukaryota</taxon>
        <taxon>Fungi</taxon>
        <taxon>Dikarya</taxon>
        <taxon>Ascomycota</taxon>
        <taxon>Pezizomycotina</taxon>
        <taxon>Eurotiomycetes</taxon>
        <taxon>Chaetothyriomycetidae</taxon>
        <taxon>Chaetothyriales</taxon>
        <taxon>Herpotrichiellaceae</taxon>
        <taxon>Cladophialophora</taxon>
    </lineage>
</organism>
<feature type="compositionally biased region" description="Basic and acidic residues" evidence="9">
    <location>
        <begin position="351"/>
        <end position="360"/>
    </location>
</feature>
<comment type="caution">
    <text evidence="10">The sequence shown here is derived from an EMBL/GenBank/DDBJ whole genome shotgun (WGS) entry which is preliminary data.</text>
</comment>
<evidence type="ECO:0000256" key="2">
    <source>
        <dbReference type="ARBA" id="ARBA00004496"/>
    </source>
</evidence>
<dbReference type="EMBL" id="LGRB01000021">
    <property type="protein sequence ID" value="OCT44199.1"/>
    <property type="molecule type" value="Genomic_DNA"/>
</dbReference>
<evidence type="ECO:0000256" key="5">
    <source>
        <dbReference type="ARBA" id="ARBA00022491"/>
    </source>
</evidence>
<comment type="similarity">
    <text evidence="3">Belongs to the WHI5/NRM1 family.</text>
</comment>
<dbReference type="VEuPathDB" id="FungiDB:CLCR_00639"/>
<evidence type="ECO:0000256" key="7">
    <source>
        <dbReference type="ARBA" id="ARBA00023163"/>
    </source>
</evidence>
<accession>A0A1C1C6V5</accession>
<comment type="subcellular location">
    <subcellularLocation>
        <location evidence="2">Cytoplasm</location>
    </subcellularLocation>
    <subcellularLocation>
        <location evidence="1">Nucleus</location>
    </subcellularLocation>
</comment>
<keyword evidence="6" id="KW-0805">Transcription regulation</keyword>
<name>A0A1C1C6V5_9EURO</name>
<dbReference type="GO" id="GO:0005634">
    <property type="term" value="C:nucleus"/>
    <property type="evidence" value="ECO:0007669"/>
    <property type="project" value="UniProtKB-SubCell"/>
</dbReference>
<dbReference type="Proteomes" id="UP000094526">
    <property type="component" value="Unassembled WGS sequence"/>
</dbReference>
<keyword evidence="4" id="KW-0963">Cytoplasm</keyword>
<proteinExistence type="inferred from homology"/>
<keyword evidence="8" id="KW-0539">Nucleus</keyword>
<reference evidence="11" key="1">
    <citation type="submission" date="2015-07" db="EMBL/GenBank/DDBJ databases">
        <authorList>
            <person name="Teixeira M.M."/>
            <person name="Souza R.C."/>
            <person name="Almeida L.G."/>
            <person name="Vicente V.A."/>
            <person name="de Hoog S."/>
            <person name="Bocca A.L."/>
            <person name="de Almeida S.R."/>
            <person name="Vasconcelos A.T."/>
            <person name="Felipe M.S."/>
        </authorList>
    </citation>
    <scope>NUCLEOTIDE SEQUENCE [LARGE SCALE GENOMIC DNA]</scope>
    <source>
        <strain evidence="11">KSF</strain>
    </source>
</reference>
<evidence type="ECO:0000256" key="6">
    <source>
        <dbReference type="ARBA" id="ARBA00023015"/>
    </source>
</evidence>
<dbReference type="STRING" id="86049.A0A1C1C6V5"/>
<dbReference type="AlphaFoldDB" id="A0A1C1C6V5"/>
<keyword evidence="5" id="KW-0678">Repressor</keyword>
<feature type="compositionally biased region" description="Low complexity" evidence="9">
    <location>
        <begin position="270"/>
        <end position="291"/>
    </location>
</feature>
<evidence type="ECO:0000313" key="11">
    <source>
        <dbReference type="Proteomes" id="UP000094526"/>
    </source>
</evidence>
<evidence type="ECO:0000256" key="1">
    <source>
        <dbReference type="ARBA" id="ARBA00004123"/>
    </source>
</evidence>
<feature type="region of interest" description="Disordered" evidence="9">
    <location>
        <begin position="264"/>
        <end position="318"/>
    </location>
</feature>
<sequence>MTAAASPTRRVLGPKDPNAPLQQVAKALCRGLQAADPVSRKESPARSPLTSPRAGQKRKLHEVYESAQADPQETISVHTLSQATDMPSDARSEIEQSAQPSMTWSKSTLNTSFASFSDSHEEPSQVEAEFHIHEEPSQQTLDTMHAVSLTQNTSQLVPPLRPNLVKEASEVSLSMSSLIDFDNNRSSQEDENMQMIEELDVPVQIVAAKEDARKEMMLEVDNSCSIAGHSVLTRPQRAEALRTRLQLAFYKIQTNQITTPLARLQVPKARSSSPRLPAMSSSPRSSSTVRPDCSETTAISPESRVALARARATSGPRPAVRALSTLPIPKIAPTAFSARWNDEDSTLAESKSTETDREELPSSPPLRPADDGLRDAAAGEPRTPEHSSSSVICDPERDVDENEMIQGNKLRPRALTSSVVKGEAANSLLELVRAARSGRSGMSEL</sequence>
<keyword evidence="7" id="KW-0804">Transcription</keyword>
<feature type="region of interest" description="Disordered" evidence="9">
    <location>
        <begin position="1"/>
        <end position="105"/>
    </location>
</feature>
<evidence type="ECO:0000256" key="4">
    <source>
        <dbReference type="ARBA" id="ARBA00022490"/>
    </source>
</evidence>
<evidence type="ECO:0000256" key="3">
    <source>
        <dbReference type="ARBA" id="ARBA00006922"/>
    </source>
</evidence>
<evidence type="ECO:0000256" key="8">
    <source>
        <dbReference type="ARBA" id="ARBA00023242"/>
    </source>
</evidence>
<dbReference type="VEuPathDB" id="FungiDB:G647_01124"/>
<feature type="compositionally biased region" description="Polar residues" evidence="9">
    <location>
        <begin position="69"/>
        <end position="85"/>
    </location>
</feature>
<dbReference type="Pfam" id="PF08528">
    <property type="entry name" value="Whi5"/>
    <property type="match status" value="1"/>
</dbReference>
<protein>
    <submittedName>
        <fullName evidence="10">Uncharacterized protein</fullName>
    </submittedName>
</protein>
<evidence type="ECO:0000256" key="9">
    <source>
        <dbReference type="SAM" id="MobiDB-lite"/>
    </source>
</evidence>
<gene>
    <name evidence="10" type="ORF">CLCR_00639</name>
</gene>
<dbReference type="InterPro" id="IPR013734">
    <property type="entry name" value="TF_Nrm1/Whi5"/>
</dbReference>
<dbReference type="GO" id="GO:0005737">
    <property type="term" value="C:cytoplasm"/>
    <property type="evidence" value="ECO:0007669"/>
    <property type="project" value="UniProtKB-SubCell"/>
</dbReference>
<feature type="region of interest" description="Disordered" evidence="9">
    <location>
        <begin position="337"/>
        <end position="420"/>
    </location>
</feature>
<feature type="compositionally biased region" description="Polar residues" evidence="9">
    <location>
        <begin position="95"/>
        <end position="105"/>
    </location>
</feature>